<dbReference type="Proteomes" id="UP001141259">
    <property type="component" value="Unassembled WGS sequence"/>
</dbReference>
<evidence type="ECO:0000256" key="1">
    <source>
        <dbReference type="SAM" id="SignalP"/>
    </source>
</evidence>
<dbReference type="Pfam" id="PF18911">
    <property type="entry name" value="PKD_4"/>
    <property type="match status" value="1"/>
</dbReference>
<keyword evidence="1" id="KW-0732">Signal</keyword>
<dbReference type="CDD" id="cd00146">
    <property type="entry name" value="PKD"/>
    <property type="match status" value="2"/>
</dbReference>
<dbReference type="SUPFAM" id="SSF49299">
    <property type="entry name" value="PKD domain"/>
    <property type="match status" value="2"/>
</dbReference>
<organism evidence="3 4">
    <name type="scientific">Umezawaea endophytica</name>
    <dbReference type="NCBI Taxonomy" id="1654476"/>
    <lineage>
        <taxon>Bacteria</taxon>
        <taxon>Bacillati</taxon>
        <taxon>Actinomycetota</taxon>
        <taxon>Actinomycetes</taxon>
        <taxon>Pseudonocardiales</taxon>
        <taxon>Pseudonocardiaceae</taxon>
        <taxon>Umezawaea</taxon>
    </lineage>
</organism>
<dbReference type="RefSeq" id="WP_259624953.1">
    <property type="nucleotide sequence ID" value="NZ_JANYMP010000010.1"/>
</dbReference>
<evidence type="ECO:0000259" key="2">
    <source>
        <dbReference type="PROSITE" id="PS50093"/>
    </source>
</evidence>
<dbReference type="GO" id="GO:0005975">
    <property type="term" value="P:carbohydrate metabolic process"/>
    <property type="evidence" value="ECO:0007669"/>
    <property type="project" value="UniProtKB-ARBA"/>
</dbReference>
<sequence>MKIAVVVAAVAMAVVGASAPAAAASGQQEDRLVLKSFRVMSEQAPVGGDVRFRATYTSEQQAEFLCETDFGDGQVSDGPCDNIRHPYAQPGTYQITQTGRTTTGVVAVSTGSIVVVPDQGPISITATATLTAPRTILVHSDPASGYDLTRMRVFWGNGSYTSGYYPSMRDIDWVYAEPGTYVIKAEVFDSSGASAATNLTVEVA</sequence>
<dbReference type="AlphaFoldDB" id="A0A9X2VMW9"/>
<protein>
    <submittedName>
        <fullName evidence="3">PKD domain-containing protein</fullName>
    </submittedName>
</protein>
<evidence type="ECO:0000313" key="4">
    <source>
        <dbReference type="Proteomes" id="UP001141259"/>
    </source>
</evidence>
<name>A0A9X2VMW9_9PSEU</name>
<feature type="domain" description="PKD" evidence="2">
    <location>
        <begin position="69"/>
        <end position="115"/>
    </location>
</feature>
<accession>A0A9X2VMW9</accession>
<dbReference type="InterPro" id="IPR013783">
    <property type="entry name" value="Ig-like_fold"/>
</dbReference>
<dbReference type="Gene3D" id="2.60.40.10">
    <property type="entry name" value="Immunoglobulins"/>
    <property type="match status" value="2"/>
</dbReference>
<evidence type="ECO:0000313" key="3">
    <source>
        <dbReference type="EMBL" id="MCS7479450.1"/>
    </source>
</evidence>
<dbReference type="InterPro" id="IPR035986">
    <property type="entry name" value="PKD_dom_sf"/>
</dbReference>
<dbReference type="PROSITE" id="PS50093">
    <property type="entry name" value="PKD"/>
    <property type="match status" value="1"/>
</dbReference>
<proteinExistence type="predicted"/>
<comment type="caution">
    <text evidence="3">The sequence shown here is derived from an EMBL/GenBank/DDBJ whole genome shotgun (WGS) entry which is preliminary data.</text>
</comment>
<reference evidence="3" key="1">
    <citation type="submission" date="2022-08" db="EMBL/GenBank/DDBJ databases">
        <authorList>
            <person name="Tistechok S."/>
            <person name="Samborskyy M."/>
            <person name="Roman I."/>
        </authorList>
    </citation>
    <scope>NUCLEOTIDE SEQUENCE</scope>
    <source>
        <strain evidence="3">DSM 103496</strain>
    </source>
</reference>
<feature type="signal peptide" evidence="1">
    <location>
        <begin position="1"/>
        <end position="23"/>
    </location>
</feature>
<dbReference type="InterPro" id="IPR000601">
    <property type="entry name" value="PKD_dom"/>
</dbReference>
<keyword evidence="4" id="KW-1185">Reference proteome</keyword>
<dbReference type="EMBL" id="JANYMP010000010">
    <property type="protein sequence ID" value="MCS7479450.1"/>
    <property type="molecule type" value="Genomic_DNA"/>
</dbReference>
<feature type="chain" id="PRO_5040802764" evidence="1">
    <location>
        <begin position="24"/>
        <end position="204"/>
    </location>
</feature>
<gene>
    <name evidence="3" type="ORF">NZH93_21525</name>
</gene>